<name>A0A2S5KVT7_9PROT</name>
<dbReference type="EMBL" id="PRLP01000009">
    <property type="protein sequence ID" value="PPC78828.1"/>
    <property type="molecule type" value="Genomic_DNA"/>
</dbReference>
<dbReference type="Proteomes" id="UP000238196">
    <property type="component" value="Unassembled WGS sequence"/>
</dbReference>
<dbReference type="InterPro" id="IPR010384">
    <property type="entry name" value="MtfA_fam"/>
</dbReference>
<dbReference type="GO" id="GO:0004177">
    <property type="term" value="F:aminopeptidase activity"/>
    <property type="evidence" value="ECO:0007669"/>
    <property type="project" value="TreeGrafter"/>
</dbReference>
<gene>
    <name evidence="1" type="ORF">C4K68_03020</name>
</gene>
<proteinExistence type="predicted"/>
<evidence type="ECO:0000313" key="1">
    <source>
        <dbReference type="EMBL" id="PPC78828.1"/>
    </source>
</evidence>
<comment type="caution">
    <text evidence="1">The sequence shown here is derived from an EMBL/GenBank/DDBJ whole genome shotgun (WGS) entry which is preliminary data.</text>
</comment>
<dbReference type="Gene3D" id="1.10.472.150">
    <property type="entry name" value="Glucose-regulated metallo-peptidase M90, N-terminal domain"/>
    <property type="match status" value="1"/>
</dbReference>
<dbReference type="InterPro" id="IPR024079">
    <property type="entry name" value="MetalloPept_cat_dom_sf"/>
</dbReference>
<dbReference type="CDD" id="cd20169">
    <property type="entry name" value="Peptidase_M90_mtfA"/>
    <property type="match status" value="1"/>
</dbReference>
<dbReference type="PANTHER" id="PTHR30164">
    <property type="entry name" value="MTFA PEPTIDASE"/>
    <property type="match status" value="1"/>
</dbReference>
<dbReference type="GO" id="GO:0005829">
    <property type="term" value="C:cytosol"/>
    <property type="evidence" value="ECO:0007669"/>
    <property type="project" value="TreeGrafter"/>
</dbReference>
<sequence>MSWLHWLSHWRVRRVLKRHPIDHRLWLEVVHQLPLLQQLDAVERAYLRELTTLFLQQKSFSAAHGFLITERMKVVVAAQACLLVLHLGLDYYRGWVEIVLYPGAFRVHRDQQDSDGVSHDQASALSGEAWLRGPVILSWQDVERDSQHCHAGHHVVLHEFAHKLDGLNGAANGMPPLRRHMSQTRWTQVLSEAYQHLCRSVELGQASDIPAYGATNPAEFFAVVTECFYTAPHRLQQSHPALYEQFCLFYQQRAL</sequence>
<dbReference type="GO" id="GO:0008237">
    <property type="term" value="F:metallopeptidase activity"/>
    <property type="evidence" value="ECO:0007669"/>
    <property type="project" value="InterPro"/>
</dbReference>
<dbReference type="InterPro" id="IPR042252">
    <property type="entry name" value="MtfA_N"/>
</dbReference>
<dbReference type="Pfam" id="PF06167">
    <property type="entry name" value="Peptidase_M90"/>
    <property type="match status" value="1"/>
</dbReference>
<protein>
    <recommendedName>
        <fullName evidence="3">Zinc-dependent peptidase</fullName>
    </recommendedName>
</protein>
<dbReference type="Gene3D" id="3.40.390.10">
    <property type="entry name" value="Collagenase (Catalytic Domain)"/>
    <property type="match status" value="1"/>
</dbReference>
<evidence type="ECO:0000313" key="2">
    <source>
        <dbReference type="Proteomes" id="UP000238196"/>
    </source>
</evidence>
<reference evidence="1 2" key="1">
    <citation type="submission" date="2018-02" db="EMBL/GenBank/DDBJ databases">
        <title>novel marine gammaproteobacteria from coastal saline agro ecosystem.</title>
        <authorList>
            <person name="Krishnan R."/>
            <person name="Ramesh Kumar N."/>
        </authorList>
    </citation>
    <scope>NUCLEOTIDE SEQUENCE [LARGE SCALE GENOMIC DNA]</scope>
    <source>
        <strain evidence="1 2">228</strain>
    </source>
</reference>
<dbReference type="OrthoDB" id="9786424at2"/>
<accession>A0A2S5KVT7</accession>
<dbReference type="SUPFAM" id="SSF55486">
    <property type="entry name" value="Metalloproteases ('zincins'), catalytic domain"/>
    <property type="match status" value="1"/>
</dbReference>
<evidence type="ECO:0008006" key="3">
    <source>
        <dbReference type="Google" id="ProtNLM"/>
    </source>
</evidence>
<dbReference type="PANTHER" id="PTHR30164:SF2">
    <property type="entry name" value="PROTEIN MTFA"/>
    <property type="match status" value="1"/>
</dbReference>
<dbReference type="AlphaFoldDB" id="A0A2S5KVT7"/>
<organism evidence="1 2">
    <name type="scientific">Proteobacteria bacterium 228</name>
    <dbReference type="NCBI Taxonomy" id="2083153"/>
    <lineage>
        <taxon>Bacteria</taxon>
        <taxon>Pseudomonadati</taxon>
        <taxon>Pseudomonadota</taxon>
    </lineage>
</organism>